<dbReference type="GO" id="GO:0006261">
    <property type="term" value="P:DNA-templated DNA replication"/>
    <property type="evidence" value="ECO:0007669"/>
    <property type="project" value="InterPro"/>
</dbReference>
<dbReference type="AlphaFoldDB" id="A0A0F9A1Z2"/>
<feature type="non-terminal residue" evidence="13">
    <location>
        <position position="1"/>
    </location>
</feature>
<dbReference type="Pfam" id="PF22619">
    <property type="entry name" value="DNA_polI_exo1"/>
    <property type="match status" value="1"/>
</dbReference>
<evidence type="ECO:0000256" key="3">
    <source>
        <dbReference type="ARBA" id="ARBA00022679"/>
    </source>
</evidence>
<feature type="non-terminal residue" evidence="13">
    <location>
        <position position="434"/>
    </location>
</feature>
<dbReference type="CDD" id="cd06140">
    <property type="entry name" value="DNA_polA_I_Bacillus_like_exo"/>
    <property type="match status" value="1"/>
</dbReference>
<dbReference type="PANTHER" id="PTHR10133:SF27">
    <property type="entry name" value="DNA POLYMERASE NU"/>
    <property type="match status" value="1"/>
</dbReference>
<dbReference type="GO" id="GO:0003677">
    <property type="term" value="F:DNA binding"/>
    <property type="evidence" value="ECO:0007669"/>
    <property type="project" value="UniProtKB-KW"/>
</dbReference>
<dbReference type="InterPro" id="IPR043502">
    <property type="entry name" value="DNA/RNA_pol_sf"/>
</dbReference>
<evidence type="ECO:0000256" key="7">
    <source>
        <dbReference type="ARBA" id="ARBA00022932"/>
    </source>
</evidence>
<dbReference type="SUPFAM" id="SSF56672">
    <property type="entry name" value="DNA/RNA polymerases"/>
    <property type="match status" value="1"/>
</dbReference>
<evidence type="ECO:0000256" key="4">
    <source>
        <dbReference type="ARBA" id="ARBA00022695"/>
    </source>
</evidence>
<dbReference type="Gene3D" id="3.30.70.370">
    <property type="match status" value="1"/>
</dbReference>
<keyword evidence="7" id="KW-0239">DNA-directed DNA polymerase</keyword>
<dbReference type="EC" id="2.7.7.7" evidence="2"/>
<comment type="catalytic activity">
    <reaction evidence="10">
        <text>DNA(n) + a 2'-deoxyribonucleoside 5'-triphosphate = DNA(n+1) + diphosphate</text>
        <dbReference type="Rhea" id="RHEA:22508"/>
        <dbReference type="Rhea" id="RHEA-COMP:17339"/>
        <dbReference type="Rhea" id="RHEA-COMP:17340"/>
        <dbReference type="ChEBI" id="CHEBI:33019"/>
        <dbReference type="ChEBI" id="CHEBI:61560"/>
        <dbReference type="ChEBI" id="CHEBI:173112"/>
        <dbReference type="EC" id="2.7.7.7"/>
    </reaction>
</comment>
<dbReference type="PRINTS" id="PR00868">
    <property type="entry name" value="DNAPOLI"/>
</dbReference>
<accession>A0A0F9A1Z2</accession>
<evidence type="ECO:0000256" key="10">
    <source>
        <dbReference type="ARBA" id="ARBA00049244"/>
    </source>
</evidence>
<feature type="domain" description="DNA polymerase I 3'-5' exonuclease" evidence="12">
    <location>
        <begin position="126"/>
        <end position="198"/>
    </location>
</feature>
<reference evidence="13" key="1">
    <citation type="journal article" date="2015" name="Nature">
        <title>Complex archaea that bridge the gap between prokaryotes and eukaryotes.</title>
        <authorList>
            <person name="Spang A."/>
            <person name="Saw J.H."/>
            <person name="Jorgensen S.L."/>
            <person name="Zaremba-Niedzwiedzka K."/>
            <person name="Martijn J."/>
            <person name="Lind A.E."/>
            <person name="van Eijk R."/>
            <person name="Schleper C."/>
            <person name="Guy L."/>
            <person name="Ettema T.J."/>
        </authorList>
    </citation>
    <scope>NUCLEOTIDE SEQUENCE</scope>
</reference>
<keyword evidence="9" id="KW-0234">DNA repair</keyword>
<dbReference type="InterPro" id="IPR036397">
    <property type="entry name" value="RNaseH_sf"/>
</dbReference>
<keyword evidence="3" id="KW-0808">Transferase</keyword>
<comment type="caution">
    <text evidence="13">The sequence shown here is derived from an EMBL/GenBank/DDBJ whole genome shotgun (WGS) entry which is preliminary data.</text>
</comment>
<sequence length="434" mass="49285">IKGDKLKENLRNFKEQAEVSKELAKLHFETPVDFDLNECKVHWDLGKAQETFSKYEFNTLFERLRELTPEAEKEAGFKPAIKQSTFSELKTELDKAKTLGLDFLISDDEIKSILLCFDEDVFVLDAKELEPLKPYLENESLKKTSFSAKQMIFALRFNDIYLRGLAFDAEVAAYLLEPTKANYEVPELAQKYIKTSVAILDDELEQAAVRSNVALKLQEELDKHLKEKGLKKVYEELELPLVPILAAMEYRGVGIDVRVLKEFSKELAQLIAKLEEDIYRLADEEFNIASPAQLSKILFENLGLKPIKKTKTGYSTDSTVLAKLINEHEIIAHIMNYRELAKIKSTYVDALPKLVNPKTGRLHTSFNQTVTATGRLSSSNPNLQNIPIRTDLGKNIRKAFVSAKPTDNLVVADYSQIELRVLAHIAEDEAMIKA</sequence>
<dbReference type="InterPro" id="IPR012337">
    <property type="entry name" value="RNaseH-like_sf"/>
</dbReference>
<dbReference type="PANTHER" id="PTHR10133">
    <property type="entry name" value="DNA POLYMERASE I"/>
    <property type="match status" value="1"/>
</dbReference>
<evidence type="ECO:0000259" key="12">
    <source>
        <dbReference type="Pfam" id="PF22619"/>
    </source>
</evidence>
<evidence type="ECO:0000256" key="2">
    <source>
        <dbReference type="ARBA" id="ARBA00012417"/>
    </source>
</evidence>
<dbReference type="InterPro" id="IPR054690">
    <property type="entry name" value="DNA_polI_exonuclease"/>
</dbReference>
<evidence type="ECO:0000259" key="11">
    <source>
        <dbReference type="Pfam" id="PF00476"/>
    </source>
</evidence>
<comment type="similarity">
    <text evidence="1">Belongs to the DNA polymerase type-A family.</text>
</comment>
<dbReference type="InterPro" id="IPR002298">
    <property type="entry name" value="DNA_polymerase_A"/>
</dbReference>
<dbReference type="InterPro" id="IPR001098">
    <property type="entry name" value="DNA-dir_DNA_pol_A_palm_dom"/>
</dbReference>
<keyword evidence="5" id="KW-0235">DNA replication</keyword>
<proteinExistence type="inferred from homology"/>
<protein>
    <recommendedName>
        <fullName evidence="2">DNA-directed DNA polymerase</fullName>
        <ecNumber evidence="2">2.7.7.7</ecNumber>
    </recommendedName>
</protein>
<dbReference type="Gene3D" id="3.30.420.10">
    <property type="entry name" value="Ribonuclease H-like superfamily/Ribonuclease H"/>
    <property type="match status" value="1"/>
</dbReference>
<evidence type="ECO:0000256" key="1">
    <source>
        <dbReference type="ARBA" id="ARBA00007705"/>
    </source>
</evidence>
<gene>
    <name evidence="13" type="ORF">LCGC14_2706160</name>
</gene>
<evidence type="ECO:0000256" key="6">
    <source>
        <dbReference type="ARBA" id="ARBA00022763"/>
    </source>
</evidence>
<dbReference type="GO" id="GO:0003887">
    <property type="term" value="F:DNA-directed DNA polymerase activity"/>
    <property type="evidence" value="ECO:0007669"/>
    <property type="project" value="UniProtKB-KW"/>
</dbReference>
<dbReference type="Gene3D" id="1.20.1060.10">
    <property type="entry name" value="Taq DNA Polymerase, Chain T, domain 4"/>
    <property type="match status" value="1"/>
</dbReference>
<keyword evidence="4" id="KW-0548">Nucleotidyltransferase</keyword>
<name>A0A0F9A1Z2_9ZZZZ</name>
<feature type="domain" description="DNA-directed DNA polymerase family A palm" evidence="11">
    <location>
        <begin position="259"/>
        <end position="434"/>
    </location>
</feature>
<evidence type="ECO:0000256" key="5">
    <source>
        <dbReference type="ARBA" id="ARBA00022705"/>
    </source>
</evidence>
<dbReference type="EMBL" id="LAZR01048358">
    <property type="protein sequence ID" value="KKK92115.1"/>
    <property type="molecule type" value="Genomic_DNA"/>
</dbReference>
<evidence type="ECO:0000313" key="13">
    <source>
        <dbReference type="EMBL" id="KKK92115.1"/>
    </source>
</evidence>
<dbReference type="GO" id="GO:0006302">
    <property type="term" value="P:double-strand break repair"/>
    <property type="evidence" value="ECO:0007669"/>
    <property type="project" value="TreeGrafter"/>
</dbReference>
<dbReference type="FunFam" id="1.20.1060.10:FF:000001">
    <property type="entry name" value="DNA polymerase I"/>
    <property type="match status" value="1"/>
</dbReference>
<dbReference type="Pfam" id="PF00476">
    <property type="entry name" value="DNA_pol_A"/>
    <property type="match status" value="1"/>
</dbReference>
<dbReference type="SUPFAM" id="SSF53098">
    <property type="entry name" value="Ribonuclease H-like"/>
    <property type="match status" value="1"/>
</dbReference>
<evidence type="ECO:0000256" key="9">
    <source>
        <dbReference type="ARBA" id="ARBA00023204"/>
    </source>
</evidence>
<keyword evidence="8" id="KW-0238">DNA-binding</keyword>
<keyword evidence="6" id="KW-0227">DNA damage</keyword>
<evidence type="ECO:0000256" key="8">
    <source>
        <dbReference type="ARBA" id="ARBA00023125"/>
    </source>
</evidence>
<organism evidence="13">
    <name type="scientific">marine sediment metagenome</name>
    <dbReference type="NCBI Taxonomy" id="412755"/>
    <lineage>
        <taxon>unclassified sequences</taxon>
        <taxon>metagenomes</taxon>
        <taxon>ecological metagenomes</taxon>
    </lineage>
</organism>